<feature type="transmembrane region" description="Helical" evidence="1">
    <location>
        <begin position="89"/>
        <end position="109"/>
    </location>
</feature>
<feature type="transmembrane region" description="Helical" evidence="1">
    <location>
        <begin position="233"/>
        <end position="251"/>
    </location>
</feature>
<gene>
    <name evidence="2" type="ORF">MR241_06025</name>
</gene>
<evidence type="ECO:0000256" key="1">
    <source>
        <dbReference type="SAM" id="Phobius"/>
    </source>
</evidence>
<feature type="transmembrane region" description="Helical" evidence="1">
    <location>
        <begin position="63"/>
        <end position="83"/>
    </location>
</feature>
<dbReference type="InterPro" id="IPR007163">
    <property type="entry name" value="VCA0040-like"/>
</dbReference>
<dbReference type="AlphaFoldDB" id="A0AAE3K016"/>
<organism evidence="2 3">
    <name type="scientific">Candidatus Colimorpha enterica</name>
    <dbReference type="NCBI Taxonomy" id="3083063"/>
    <lineage>
        <taxon>Bacteria</taxon>
        <taxon>Pseudomonadati</taxon>
        <taxon>Bacteroidota</taxon>
        <taxon>Bacteroidia</taxon>
        <taxon>Bacteroidales</taxon>
        <taxon>Candidatus Colimorpha</taxon>
    </lineage>
</organism>
<dbReference type="Pfam" id="PF04018">
    <property type="entry name" value="VCA0040-like"/>
    <property type="match status" value="1"/>
</dbReference>
<name>A0AAE3K016_9BACT</name>
<protein>
    <submittedName>
        <fullName evidence="2">DUF368 domain-containing protein</fullName>
    </submittedName>
</protein>
<evidence type="ECO:0000313" key="3">
    <source>
        <dbReference type="Proteomes" id="UP001139365"/>
    </source>
</evidence>
<dbReference type="PANTHER" id="PTHR37308">
    <property type="entry name" value="INTEGRAL MEMBRANE PROTEIN"/>
    <property type="match status" value="1"/>
</dbReference>
<accession>A0AAE3K016</accession>
<keyword evidence="1" id="KW-1133">Transmembrane helix</keyword>
<reference evidence="2 3" key="1">
    <citation type="submission" date="2022-03" db="EMBL/GenBank/DDBJ databases">
        <title>Metagenome-assembled genomes from swine fecal metagenomes.</title>
        <authorList>
            <person name="Holman D.B."/>
            <person name="Kommadath A."/>
        </authorList>
    </citation>
    <scope>NUCLEOTIDE SEQUENCE [LARGE SCALE GENOMIC DNA]</scope>
    <source>
        <strain evidence="2">SUG147</strain>
    </source>
</reference>
<feature type="transmembrane region" description="Helical" evidence="1">
    <location>
        <begin position="202"/>
        <end position="221"/>
    </location>
</feature>
<feature type="transmembrane region" description="Helical" evidence="1">
    <location>
        <begin position="121"/>
        <end position="142"/>
    </location>
</feature>
<sequence length="296" mass="31412">MKKSFLSVLKEPVCGFFMAVADSVPGVSGGTVAFLAGVYGDFIGSFGNIVGKDKEKRKKSLLFLLRLGIGWLIGMGLSVTLLESMFTKHIYEISSLFLGLVAASIPLIVTEERETLKKCRLWHILFFLAGAGAVVGLSLLHFRAATDSMNIASALYVFIGGALAVSAMVLPGISGSTLLLAFGLYVPIITGLKKFFSLDFSSFALLFIFGVGVLAGIFCSFRGINYLLKNHRPATVSAIVGLMAGSLYAVVMGPTTLDEPKAAISASTFSIVFFVIGIAVVTAFALTKYSAAKKRS</sequence>
<proteinExistence type="predicted"/>
<evidence type="ECO:0000313" key="2">
    <source>
        <dbReference type="EMBL" id="MCI5755836.1"/>
    </source>
</evidence>
<keyword evidence="1" id="KW-0812">Transmembrane</keyword>
<feature type="transmembrane region" description="Helical" evidence="1">
    <location>
        <begin position="263"/>
        <end position="286"/>
    </location>
</feature>
<feature type="transmembrane region" description="Helical" evidence="1">
    <location>
        <begin position="148"/>
        <end position="170"/>
    </location>
</feature>
<dbReference type="PANTHER" id="PTHR37308:SF1">
    <property type="entry name" value="POLYPRENYL-PHOSPHATE TRANSPORTER"/>
    <property type="match status" value="1"/>
</dbReference>
<dbReference type="Proteomes" id="UP001139365">
    <property type="component" value="Unassembled WGS sequence"/>
</dbReference>
<keyword evidence="1" id="KW-0472">Membrane</keyword>
<dbReference type="EMBL" id="JALEMU010000095">
    <property type="protein sequence ID" value="MCI5755836.1"/>
    <property type="molecule type" value="Genomic_DNA"/>
</dbReference>
<comment type="caution">
    <text evidence="2">The sequence shown here is derived from an EMBL/GenBank/DDBJ whole genome shotgun (WGS) entry which is preliminary data.</text>
</comment>